<sequence length="84" mass="9502">MEIPNLIYSIINRSIRDDPFTVISIYFSPPKNILLLVDYRSVVNVRFKCLENKSLLAVNGATNGLLKQEQSVVLVYHNGNVLLP</sequence>
<dbReference type="OrthoDB" id="2019031at2759"/>
<dbReference type="AlphaFoldDB" id="A0A8X6LUD9"/>
<protein>
    <submittedName>
        <fullName evidence="1">Uncharacterized protein</fullName>
    </submittedName>
</protein>
<comment type="caution">
    <text evidence="1">The sequence shown here is derived from an EMBL/GenBank/DDBJ whole genome shotgun (WGS) entry which is preliminary data.</text>
</comment>
<evidence type="ECO:0000313" key="2">
    <source>
        <dbReference type="Proteomes" id="UP000887116"/>
    </source>
</evidence>
<gene>
    <name evidence="1" type="ORF">TNCT_678761</name>
</gene>
<organism evidence="1 2">
    <name type="scientific">Trichonephila clavata</name>
    <name type="common">Joro spider</name>
    <name type="synonym">Nephila clavata</name>
    <dbReference type="NCBI Taxonomy" id="2740835"/>
    <lineage>
        <taxon>Eukaryota</taxon>
        <taxon>Metazoa</taxon>
        <taxon>Ecdysozoa</taxon>
        <taxon>Arthropoda</taxon>
        <taxon>Chelicerata</taxon>
        <taxon>Arachnida</taxon>
        <taxon>Araneae</taxon>
        <taxon>Araneomorphae</taxon>
        <taxon>Entelegynae</taxon>
        <taxon>Araneoidea</taxon>
        <taxon>Nephilidae</taxon>
        <taxon>Trichonephila</taxon>
    </lineage>
</organism>
<keyword evidence="2" id="KW-1185">Reference proteome</keyword>
<evidence type="ECO:0000313" key="1">
    <source>
        <dbReference type="EMBL" id="GFR21027.1"/>
    </source>
</evidence>
<accession>A0A8X6LUD9</accession>
<name>A0A8X6LUD9_TRICU</name>
<dbReference type="EMBL" id="BMAO01027965">
    <property type="protein sequence ID" value="GFR21027.1"/>
    <property type="molecule type" value="Genomic_DNA"/>
</dbReference>
<dbReference type="Proteomes" id="UP000887116">
    <property type="component" value="Unassembled WGS sequence"/>
</dbReference>
<reference evidence="1" key="1">
    <citation type="submission" date="2020-07" db="EMBL/GenBank/DDBJ databases">
        <title>Multicomponent nature underlies the extraordinary mechanical properties of spider dragline silk.</title>
        <authorList>
            <person name="Kono N."/>
            <person name="Nakamura H."/>
            <person name="Mori M."/>
            <person name="Yoshida Y."/>
            <person name="Ohtoshi R."/>
            <person name="Malay A.D."/>
            <person name="Moran D.A.P."/>
            <person name="Tomita M."/>
            <person name="Numata K."/>
            <person name="Arakawa K."/>
        </authorList>
    </citation>
    <scope>NUCLEOTIDE SEQUENCE</scope>
</reference>
<proteinExistence type="predicted"/>